<keyword evidence="2" id="KW-0472">Membrane</keyword>
<evidence type="ECO:0000256" key="2">
    <source>
        <dbReference type="SAM" id="Phobius"/>
    </source>
</evidence>
<proteinExistence type="inferred from homology"/>
<evidence type="ECO:0000313" key="4">
    <source>
        <dbReference type="EMBL" id="CAD7445211.1"/>
    </source>
</evidence>
<dbReference type="GO" id="GO:0016301">
    <property type="term" value="F:kinase activity"/>
    <property type="evidence" value="ECO:0007669"/>
    <property type="project" value="InterPro"/>
</dbReference>
<feature type="domain" description="Pyruvate phosphate dikinase AMP/ATP-binding" evidence="3">
    <location>
        <begin position="19"/>
        <end position="201"/>
    </location>
</feature>
<dbReference type="InterPro" id="IPR051549">
    <property type="entry name" value="PEP_Utilizing_Enz"/>
</dbReference>
<gene>
    <name evidence="4" type="ORF">TBIB3V08_LOCUS7568</name>
</gene>
<organism evidence="4">
    <name type="scientific">Timema bartmani</name>
    <dbReference type="NCBI Taxonomy" id="61472"/>
    <lineage>
        <taxon>Eukaryota</taxon>
        <taxon>Metazoa</taxon>
        <taxon>Ecdysozoa</taxon>
        <taxon>Arthropoda</taxon>
        <taxon>Hexapoda</taxon>
        <taxon>Insecta</taxon>
        <taxon>Pterygota</taxon>
        <taxon>Neoptera</taxon>
        <taxon>Polyneoptera</taxon>
        <taxon>Phasmatodea</taxon>
        <taxon>Timematodea</taxon>
        <taxon>Timematoidea</taxon>
        <taxon>Timematidae</taxon>
        <taxon>Timema</taxon>
    </lineage>
</organism>
<dbReference type="Pfam" id="PF01326">
    <property type="entry name" value="PPDK_N"/>
    <property type="match status" value="1"/>
</dbReference>
<comment type="similarity">
    <text evidence="1">Belongs to the PEP-utilizing enzyme family.</text>
</comment>
<evidence type="ECO:0000259" key="3">
    <source>
        <dbReference type="Pfam" id="PF01326"/>
    </source>
</evidence>
<dbReference type="GO" id="GO:0005524">
    <property type="term" value="F:ATP binding"/>
    <property type="evidence" value="ECO:0007669"/>
    <property type="project" value="InterPro"/>
</dbReference>
<accession>A0A7R9I3I0</accession>
<sequence length="271" mass="30024">MALSMTSAHNVVRITIRGQHGQSVKCKMGVVVQQMVPAQSAGVLFTRHPVTGDPRQILITANYGLGESVVSAHVEPDTILLNRGTGNKITIKEIVCGKKAHKTTMTGRVSTRTKWVVVNLQNCAERQLALVDDAENTEKQLCHFIEVGPVTQICITEEQALLLGQLGLRVETAFGTPRDIEWAISQEMIYLLQARPITSLDAWSDFDLLHEMDSPKTCDREVLSTANVGFVVSLLITIILALAGLVRRSDRSRSNFQWQYSNYIVCFFGLD</sequence>
<dbReference type="SUPFAM" id="SSF56059">
    <property type="entry name" value="Glutathione synthetase ATP-binding domain-like"/>
    <property type="match status" value="1"/>
</dbReference>
<feature type="transmembrane region" description="Helical" evidence="2">
    <location>
        <begin position="228"/>
        <end position="246"/>
    </location>
</feature>
<dbReference type="InterPro" id="IPR002192">
    <property type="entry name" value="PPDK_AMP/ATP-bd"/>
</dbReference>
<protein>
    <recommendedName>
        <fullName evidence="3">Pyruvate phosphate dikinase AMP/ATP-binding domain-containing protein</fullName>
    </recommendedName>
</protein>
<dbReference type="AlphaFoldDB" id="A0A7R9I3I0"/>
<dbReference type="EMBL" id="OD567143">
    <property type="protein sequence ID" value="CAD7445211.1"/>
    <property type="molecule type" value="Genomic_DNA"/>
</dbReference>
<keyword evidence="2" id="KW-0812">Transmembrane</keyword>
<dbReference type="Gene3D" id="3.30.470.20">
    <property type="entry name" value="ATP-grasp fold, B domain"/>
    <property type="match status" value="1"/>
</dbReference>
<name>A0A7R9I3I0_9NEOP</name>
<dbReference type="PANTHER" id="PTHR43615:SF1">
    <property type="entry name" value="PPDK_N DOMAIN-CONTAINING PROTEIN"/>
    <property type="match status" value="1"/>
</dbReference>
<reference evidence="4" key="1">
    <citation type="submission" date="2020-11" db="EMBL/GenBank/DDBJ databases">
        <authorList>
            <person name="Tran Van P."/>
        </authorList>
    </citation>
    <scope>NUCLEOTIDE SEQUENCE</scope>
</reference>
<dbReference type="PANTHER" id="PTHR43615">
    <property type="entry name" value="PHOSPHOENOLPYRUVATE SYNTHASE-RELATED"/>
    <property type="match status" value="1"/>
</dbReference>
<keyword evidence="2" id="KW-1133">Transmembrane helix</keyword>
<evidence type="ECO:0000256" key="1">
    <source>
        <dbReference type="ARBA" id="ARBA00007837"/>
    </source>
</evidence>